<dbReference type="GO" id="GO:0005769">
    <property type="term" value="C:early endosome"/>
    <property type="evidence" value="ECO:0007669"/>
    <property type="project" value="TreeGrafter"/>
</dbReference>
<dbReference type="Proteomes" id="UP001152795">
    <property type="component" value="Unassembled WGS sequence"/>
</dbReference>
<dbReference type="InterPro" id="IPR045188">
    <property type="entry name" value="Boi1/Boi2-like"/>
</dbReference>
<dbReference type="PANTHER" id="PTHR22902">
    <property type="entry name" value="SESQUIPEDALIAN"/>
    <property type="match status" value="1"/>
</dbReference>
<dbReference type="OrthoDB" id="10261837at2759"/>
<dbReference type="EMBL" id="CACRXK020000466">
    <property type="protein sequence ID" value="CAB3982095.1"/>
    <property type="molecule type" value="Genomic_DNA"/>
</dbReference>
<dbReference type="GO" id="GO:0005802">
    <property type="term" value="C:trans-Golgi network"/>
    <property type="evidence" value="ECO:0007669"/>
    <property type="project" value="TreeGrafter"/>
</dbReference>
<keyword evidence="2" id="KW-1185">Reference proteome</keyword>
<dbReference type="GO" id="GO:0042147">
    <property type="term" value="P:retrograde transport, endosome to Golgi"/>
    <property type="evidence" value="ECO:0007669"/>
    <property type="project" value="TreeGrafter"/>
</dbReference>
<sequence length="401" mass="46046">MFKYISKGMKLNERLLAKFATDYATADREGFLLKKGEVNKGFQNRFFVLRGNLLFYFEKKHDREPVGVIILDNCRIELCPNENSLFAFQIVFEGVGTRTYVLAAETEASMKAWMTKLTHAGHICIRTIVNDLERRLSELQHKEASMVPEVGEAMFSESSSESDKEETATSSHQQTLPIALPKPPSHALQRDKSKTLPPRRIPNKLVDPILSNPKPNRWSLSAKYPMQMSESFEGKKQLWFDNLANFSERTDFLCEDTFHPGRHFSMKAFSPPSFSELKNHEEIEDRNLIDLSPADGGIPLEKKIETITLTDRFKGNRRAKSERHRIKRGGLSGARRDVGGSFYTHKKRPSDDLILLEENHDSTFQHLHRLWGATIWTKVREYEIQNSKPEAEGSSFNESRI</sequence>
<dbReference type="SMART" id="SM00233">
    <property type="entry name" value="PH"/>
    <property type="match status" value="1"/>
</dbReference>
<name>A0A7D9DC16_PARCT</name>
<dbReference type="PANTHER" id="PTHR22902:SF53">
    <property type="entry name" value="INOSITOL PHOSPHATASE INTERACTING PROTEIN, ISOFORM A"/>
    <property type="match status" value="1"/>
</dbReference>
<dbReference type="GO" id="GO:0055037">
    <property type="term" value="C:recycling endosome"/>
    <property type="evidence" value="ECO:0007669"/>
    <property type="project" value="TreeGrafter"/>
</dbReference>
<protein>
    <submittedName>
        <fullName evidence="1">Uncharacterized protein</fullName>
    </submittedName>
</protein>
<dbReference type="AlphaFoldDB" id="A0A7D9DC16"/>
<reference evidence="1" key="1">
    <citation type="submission" date="2020-04" db="EMBL/GenBank/DDBJ databases">
        <authorList>
            <person name="Alioto T."/>
            <person name="Alioto T."/>
            <person name="Gomez Garrido J."/>
        </authorList>
    </citation>
    <scope>NUCLEOTIDE SEQUENCE</scope>
    <source>
        <strain evidence="1">A484AB</strain>
    </source>
</reference>
<dbReference type="Pfam" id="PF00169">
    <property type="entry name" value="PH"/>
    <property type="match status" value="1"/>
</dbReference>
<gene>
    <name evidence="1" type="ORF">PACLA_8A059622</name>
</gene>
<dbReference type="SUPFAM" id="SSF50729">
    <property type="entry name" value="PH domain-like"/>
    <property type="match status" value="1"/>
</dbReference>
<organism evidence="1 2">
    <name type="scientific">Paramuricea clavata</name>
    <name type="common">Red gorgonian</name>
    <name type="synonym">Violescent sea-whip</name>
    <dbReference type="NCBI Taxonomy" id="317549"/>
    <lineage>
        <taxon>Eukaryota</taxon>
        <taxon>Metazoa</taxon>
        <taxon>Cnidaria</taxon>
        <taxon>Anthozoa</taxon>
        <taxon>Octocorallia</taxon>
        <taxon>Malacalcyonacea</taxon>
        <taxon>Plexauridae</taxon>
        <taxon>Paramuricea</taxon>
    </lineage>
</organism>
<dbReference type="PROSITE" id="PS50003">
    <property type="entry name" value="PH_DOMAIN"/>
    <property type="match status" value="1"/>
</dbReference>
<dbReference type="GO" id="GO:0007032">
    <property type="term" value="P:endosome organization"/>
    <property type="evidence" value="ECO:0007669"/>
    <property type="project" value="TreeGrafter"/>
</dbReference>
<dbReference type="InterPro" id="IPR001849">
    <property type="entry name" value="PH_domain"/>
</dbReference>
<comment type="caution">
    <text evidence="1">The sequence shown here is derived from an EMBL/GenBank/DDBJ whole genome shotgun (WGS) entry which is preliminary data.</text>
</comment>
<proteinExistence type="predicted"/>
<dbReference type="GO" id="GO:0001881">
    <property type="term" value="P:receptor recycling"/>
    <property type="evidence" value="ECO:0007669"/>
    <property type="project" value="TreeGrafter"/>
</dbReference>
<dbReference type="CDD" id="cd13288">
    <property type="entry name" value="PH_Ses"/>
    <property type="match status" value="1"/>
</dbReference>
<dbReference type="Gene3D" id="2.30.29.30">
    <property type="entry name" value="Pleckstrin-homology domain (PH domain)/Phosphotyrosine-binding domain (PTB)"/>
    <property type="match status" value="1"/>
</dbReference>
<evidence type="ECO:0000313" key="1">
    <source>
        <dbReference type="EMBL" id="CAB3982095.1"/>
    </source>
</evidence>
<evidence type="ECO:0000313" key="2">
    <source>
        <dbReference type="Proteomes" id="UP001152795"/>
    </source>
</evidence>
<dbReference type="InterPro" id="IPR011993">
    <property type="entry name" value="PH-like_dom_sf"/>
</dbReference>
<dbReference type="GO" id="GO:0005829">
    <property type="term" value="C:cytosol"/>
    <property type="evidence" value="ECO:0007669"/>
    <property type="project" value="GOC"/>
</dbReference>
<accession>A0A7D9DC16</accession>